<dbReference type="OrthoDB" id="4324149at2759"/>
<name>B8MIB5_TALSN</name>
<keyword evidence="1" id="KW-0238">DNA-binding</keyword>
<dbReference type="AlphaFoldDB" id="B8MIB5"/>
<dbReference type="GO" id="GO:0005634">
    <property type="term" value="C:nucleus"/>
    <property type="evidence" value="ECO:0007669"/>
    <property type="project" value="TreeGrafter"/>
</dbReference>
<dbReference type="Proteomes" id="UP000001745">
    <property type="component" value="Unassembled WGS sequence"/>
</dbReference>
<feature type="compositionally biased region" description="Low complexity" evidence="2">
    <location>
        <begin position="659"/>
        <end position="668"/>
    </location>
</feature>
<dbReference type="VEuPathDB" id="FungiDB:TSTA_040780"/>
<dbReference type="PROSITE" id="PS51253">
    <property type="entry name" value="HTH_CENPB"/>
    <property type="match status" value="1"/>
</dbReference>
<reference evidence="5" key="1">
    <citation type="journal article" date="2015" name="Genome Announc.">
        <title>Genome sequence of the AIDS-associated pathogen Penicillium marneffei (ATCC18224) and its near taxonomic relative Talaromyces stipitatus (ATCC10500).</title>
        <authorList>
            <person name="Nierman W.C."/>
            <person name="Fedorova-Abrams N.D."/>
            <person name="Andrianopoulos A."/>
        </authorList>
    </citation>
    <scope>NUCLEOTIDE SEQUENCE [LARGE SCALE GENOMIC DNA]</scope>
    <source>
        <strain evidence="5">ATCC 10500 / CBS 375.48 / QM 6759 / NRRL 1006</strain>
    </source>
</reference>
<dbReference type="Pfam" id="PF03184">
    <property type="entry name" value="DDE_1"/>
    <property type="match status" value="1"/>
</dbReference>
<dbReference type="PhylomeDB" id="B8MIB5"/>
<dbReference type="InParanoid" id="B8MIB5"/>
<evidence type="ECO:0000313" key="4">
    <source>
        <dbReference type="EMBL" id="EED14599.1"/>
    </source>
</evidence>
<evidence type="ECO:0000256" key="1">
    <source>
        <dbReference type="ARBA" id="ARBA00023125"/>
    </source>
</evidence>
<dbReference type="GO" id="GO:0003677">
    <property type="term" value="F:DNA binding"/>
    <property type="evidence" value="ECO:0007669"/>
    <property type="project" value="UniProtKB-KW"/>
</dbReference>
<dbReference type="GeneID" id="8110035"/>
<evidence type="ECO:0000259" key="3">
    <source>
        <dbReference type="PROSITE" id="PS51253"/>
    </source>
</evidence>
<keyword evidence="5" id="KW-1185">Reference proteome</keyword>
<accession>B8MIB5</accession>
<dbReference type="InterPro" id="IPR006600">
    <property type="entry name" value="HTH_CenpB_DNA-bd_dom"/>
</dbReference>
<evidence type="ECO:0000256" key="2">
    <source>
        <dbReference type="SAM" id="MobiDB-lite"/>
    </source>
</evidence>
<organism evidence="4 5">
    <name type="scientific">Talaromyces stipitatus (strain ATCC 10500 / CBS 375.48 / QM 6759 / NRRL 1006)</name>
    <name type="common">Penicillium stipitatum</name>
    <dbReference type="NCBI Taxonomy" id="441959"/>
    <lineage>
        <taxon>Eukaryota</taxon>
        <taxon>Fungi</taxon>
        <taxon>Dikarya</taxon>
        <taxon>Ascomycota</taxon>
        <taxon>Pezizomycotina</taxon>
        <taxon>Eurotiomycetes</taxon>
        <taxon>Eurotiomycetidae</taxon>
        <taxon>Eurotiales</taxon>
        <taxon>Trichocomaceae</taxon>
        <taxon>Talaromyces</taxon>
        <taxon>Talaromyces sect. Talaromyces</taxon>
    </lineage>
</organism>
<feature type="region of interest" description="Disordered" evidence="2">
    <location>
        <begin position="654"/>
        <end position="674"/>
    </location>
</feature>
<dbReference type="InterPro" id="IPR050863">
    <property type="entry name" value="CenT-Element_Derived"/>
</dbReference>
<feature type="domain" description="HTH CENPB-type" evidence="3">
    <location>
        <begin position="54"/>
        <end position="128"/>
    </location>
</feature>
<dbReference type="HOGENOM" id="CLU_013929_14_2_1"/>
<dbReference type="EMBL" id="EQ962657">
    <property type="protein sequence ID" value="EED14599.1"/>
    <property type="molecule type" value="Genomic_DNA"/>
</dbReference>
<evidence type="ECO:0000313" key="5">
    <source>
        <dbReference type="Proteomes" id="UP000001745"/>
    </source>
</evidence>
<gene>
    <name evidence="4" type="ORF">TSTA_040780</name>
</gene>
<dbReference type="InterPro" id="IPR004875">
    <property type="entry name" value="DDE_SF_endonuclease_dom"/>
</dbReference>
<dbReference type="PANTHER" id="PTHR19303:SF74">
    <property type="entry name" value="POGO TRANSPOSABLE ELEMENT WITH KRAB DOMAIN"/>
    <property type="match status" value="1"/>
</dbReference>
<dbReference type="PANTHER" id="PTHR19303">
    <property type="entry name" value="TRANSPOSON"/>
    <property type="match status" value="1"/>
</dbReference>
<feature type="region of interest" description="Disordered" evidence="2">
    <location>
        <begin position="582"/>
        <end position="601"/>
    </location>
</feature>
<dbReference type="RefSeq" id="XP_002484552.1">
    <property type="nucleotide sequence ID" value="XM_002484507.1"/>
</dbReference>
<protein>
    <recommendedName>
        <fullName evidence="3">HTH CENPB-type domain-containing protein</fullName>
    </recommendedName>
</protein>
<proteinExistence type="predicted"/>
<sequence>MTPSLYKAEEDLIAEILGAWQHEKKPNFSELSRKYGVSRKKLSRRWNGLPSRSTRPPTNRVLSLDQEKAIFLWLEYLDNIGASPTSEQIEASANYLLAKDFTGSGEPPRVGKMWTYDFQNRLPEKYVRIIQKPQEKERTASEHYGEVERCSPSKSMDFDETGFIVGRGKDEAVVTAYPKTSKRVSSLSSRESITVVECINAEGLVIPPLLIPKGKVHMEEWYQHIKDDDWLIAPAENGFITDEIAFEWLQHFHHFTKPEKWGDWRLLLMDNHTTHLTMQFVEYCEIFHIRPFRFPAHSTHFLQPLDGVPFQQYKHVHGRVVNKVARLAGFDFDKNDFFEELHDIRLKTFTNRTIRNGWRERGIWPINPSLILDKMPSPEEAFEAMVAEGDTLKIYGEADEAIPSSPTTKSISPPSTVAKLRRYVNKIEKSIDSIKDILDEASPGLSRRIKVVNQRSLTLAELGDLHRESFAKVRDTAARKNKKTTRRQVKASGALYVGDANRLIKRRHDGDLLRIHKSHALGMEEPAEAEAPTEPQNFVNILALEPRWPLSPGRLPTARWGEATRRVVVIRIMSDNPDLQQGIESVGHPQTYKTSPGAPETRLETSWPYSLEQRYPWVAGLKTKRAGGAMEEDPAVTTRVGRVVVPSTRAREALEGADSTDATTATRRTTSKVKPTAVRKAANQIEERQCAQDENQMMLRKMCQYLEGTYREVKSLKETLSKQEKNIQE</sequence>
<dbReference type="Pfam" id="PF03221">
    <property type="entry name" value="HTH_Tnp_Tc5"/>
    <property type="match status" value="1"/>
</dbReference>